<evidence type="ECO:0000313" key="1">
    <source>
        <dbReference type="EMBL" id="KIL61879.1"/>
    </source>
</evidence>
<dbReference type="HOGENOM" id="CLU_3105888_0_0_1"/>
<accession>A0A0C2T5P0</accession>
<dbReference type="EMBL" id="KN818278">
    <property type="protein sequence ID" value="KIL61879.1"/>
    <property type="molecule type" value="Genomic_DNA"/>
</dbReference>
<sequence>MLRNDAMFEPGTITARSEKKVNQEELTIDASDHGRLIMASVLVSEANFFLD</sequence>
<protein>
    <submittedName>
        <fullName evidence="1">Uncharacterized protein</fullName>
    </submittedName>
</protein>
<gene>
    <name evidence="1" type="ORF">M378DRAFT_812748</name>
</gene>
<dbReference type="Proteomes" id="UP000054549">
    <property type="component" value="Unassembled WGS sequence"/>
</dbReference>
<name>A0A0C2T5P0_AMAMK</name>
<organism evidence="1 2">
    <name type="scientific">Amanita muscaria (strain Koide BX008)</name>
    <dbReference type="NCBI Taxonomy" id="946122"/>
    <lineage>
        <taxon>Eukaryota</taxon>
        <taxon>Fungi</taxon>
        <taxon>Dikarya</taxon>
        <taxon>Basidiomycota</taxon>
        <taxon>Agaricomycotina</taxon>
        <taxon>Agaricomycetes</taxon>
        <taxon>Agaricomycetidae</taxon>
        <taxon>Agaricales</taxon>
        <taxon>Pluteineae</taxon>
        <taxon>Amanitaceae</taxon>
        <taxon>Amanita</taxon>
    </lineage>
</organism>
<dbReference type="InParanoid" id="A0A0C2T5P0"/>
<proteinExistence type="predicted"/>
<reference evidence="1 2" key="1">
    <citation type="submission" date="2014-04" db="EMBL/GenBank/DDBJ databases">
        <title>Evolutionary Origins and Diversification of the Mycorrhizal Mutualists.</title>
        <authorList>
            <consortium name="DOE Joint Genome Institute"/>
            <consortium name="Mycorrhizal Genomics Consortium"/>
            <person name="Kohler A."/>
            <person name="Kuo A."/>
            <person name="Nagy L.G."/>
            <person name="Floudas D."/>
            <person name="Copeland A."/>
            <person name="Barry K.W."/>
            <person name="Cichocki N."/>
            <person name="Veneault-Fourrey C."/>
            <person name="LaButti K."/>
            <person name="Lindquist E.A."/>
            <person name="Lipzen A."/>
            <person name="Lundell T."/>
            <person name="Morin E."/>
            <person name="Murat C."/>
            <person name="Riley R."/>
            <person name="Ohm R."/>
            <person name="Sun H."/>
            <person name="Tunlid A."/>
            <person name="Henrissat B."/>
            <person name="Grigoriev I.V."/>
            <person name="Hibbett D.S."/>
            <person name="Martin F."/>
        </authorList>
    </citation>
    <scope>NUCLEOTIDE SEQUENCE [LARGE SCALE GENOMIC DNA]</scope>
    <source>
        <strain evidence="1 2">Koide BX008</strain>
    </source>
</reference>
<evidence type="ECO:0000313" key="2">
    <source>
        <dbReference type="Proteomes" id="UP000054549"/>
    </source>
</evidence>
<keyword evidence="2" id="KW-1185">Reference proteome</keyword>
<dbReference type="AlphaFoldDB" id="A0A0C2T5P0"/>